<dbReference type="InterPro" id="IPR001199">
    <property type="entry name" value="Cyt_B5-like_heme/steroid-bd"/>
</dbReference>
<dbReference type="PANTHER" id="PTHR19359">
    <property type="entry name" value="CYTOCHROME B5"/>
    <property type="match status" value="1"/>
</dbReference>
<evidence type="ECO:0000313" key="7">
    <source>
        <dbReference type="Proteomes" id="UP000235803"/>
    </source>
</evidence>
<dbReference type="GO" id="GO:0020037">
    <property type="term" value="F:heme binding"/>
    <property type="evidence" value="ECO:0007669"/>
    <property type="project" value="TreeGrafter"/>
</dbReference>
<sequence length="126" mass="13955">MNRIAYTAFIAFLSSVLTLLAVYTLTADEEYATGRDGLREITLAELAEHDHAESCWKAIHGQVYDLTDYIPDHPTSEEVIVEWCGRESTYGWDNKRPGVPHSPRAESLLEAYRIGVLAGESEAGGP</sequence>
<comment type="similarity">
    <text evidence="4">Belongs to the cytochrome b5 family.</text>
</comment>
<evidence type="ECO:0000256" key="1">
    <source>
        <dbReference type="ARBA" id="ARBA00022617"/>
    </source>
</evidence>
<evidence type="ECO:0000259" key="5">
    <source>
        <dbReference type="PROSITE" id="PS50255"/>
    </source>
</evidence>
<gene>
    <name evidence="6" type="ORF">C1H69_19870</name>
</gene>
<dbReference type="RefSeq" id="WP_102655117.1">
    <property type="nucleotide sequence ID" value="NZ_PNRF01000041.1"/>
</dbReference>
<keyword evidence="7" id="KW-1185">Reference proteome</keyword>
<dbReference type="Proteomes" id="UP000235803">
    <property type="component" value="Unassembled WGS sequence"/>
</dbReference>
<evidence type="ECO:0000256" key="3">
    <source>
        <dbReference type="ARBA" id="ARBA00023004"/>
    </source>
</evidence>
<dbReference type="AlphaFoldDB" id="A0A2N7TXL7"/>
<feature type="domain" description="Cytochrome b5 heme-binding" evidence="5">
    <location>
        <begin position="38"/>
        <end position="118"/>
    </location>
</feature>
<evidence type="ECO:0000256" key="4">
    <source>
        <dbReference type="ARBA" id="ARBA00038168"/>
    </source>
</evidence>
<evidence type="ECO:0000256" key="2">
    <source>
        <dbReference type="ARBA" id="ARBA00022723"/>
    </source>
</evidence>
<accession>A0A2N7TXL7</accession>
<keyword evidence="2" id="KW-0479">Metal-binding</keyword>
<comment type="caution">
    <text evidence="6">The sequence shown here is derived from an EMBL/GenBank/DDBJ whole genome shotgun (WGS) entry which is preliminary data.</text>
</comment>
<dbReference type="InterPro" id="IPR036400">
    <property type="entry name" value="Cyt_B5-like_heme/steroid_sf"/>
</dbReference>
<dbReference type="InterPro" id="IPR050668">
    <property type="entry name" value="Cytochrome_b5"/>
</dbReference>
<dbReference type="SMART" id="SM01117">
    <property type="entry name" value="Cyt-b5"/>
    <property type="match status" value="1"/>
</dbReference>
<dbReference type="Pfam" id="PF00173">
    <property type="entry name" value="Cyt-b5"/>
    <property type="match status" value="1"/>
</dbReference>
<dbReference type="SUPFAM" id="SSF55856">
    <property type="entry name" value="Cytochrome b5-like heme/steroid binding domain"/>
    <property type="match status" value="1"/>
</dbReference>
<keyword evidence="1" id="KW-0349">Heme</keyword>
<dbReference type="GO" id="GO:0016020">
    <property type="term" value="C:membrane"/>
    <property type="evidence" value="ECO:0007669"/>
    <property type="project" value="TreeGrafter"/>
</dbReference>
<evidence type="ECO:0000313" key="6">
    <source>
        <dbReference type="EMBL" id="PMR72895.1"/>
    </source>
</evidence>
<name>A0A2N7TXL7_9GAMM</name>
<protein>
    <submittedName>
        <fullName evidence="6">Cytochrome b5</fullName>
    </submittedName>
</protein>
<dbReference type="OrthoDB" id="8173637at2"/>
<dbReference type="PROSITE" id="PS50255">
    <property type="entry name" value="CYTOCHROME_B5_2"/>
    <property type="match status" value="1"/>
</dbReference>
<organism evidence="6 7">
    <name type="scientific">Billgrantia endophytica</name>
    <dbReference type="NCBI Taxonomy" id="2033802"/>
    <lineage>
        <taxon>Bacteria</taxon>
        <taxon>Pseudomonadati</taxon>
        <taxon>Pseudomonadota</taxon>
        <taxon>Gammaproteobacteria</taxon>
        <taxon>Oceanospirillales</taxon>
        <taxon>Halomonadaceae</taxon>
        <taxon>Billgrantia</taxon>
    </lineage>
</organism>
<dbReference type="Gene3D" id="3.10.120.10">
    <property type="entry name" value="Cytochrome b5-like heme/steroid binding domain"/>
    <property type="match status" value="1"/>
</dbReference>
<dbReference type="EMBL" id="PNRF01000041">
    <property type="protein sequence ID" value="PMR72895.1"/>
    <property type="molecule type" value="Genomic_DNA"/>
</dbReference>
<keyword evidence="3" id="KW-0408">Iron</keyword>
<proteinExistence type="inferred from homology"/>
<reference evidence="6 7" key="1">
    <citation type="submission" date="2018-01" db="EMBL/GenBank/DDBJ databases">
        <title>Halomonas endophytica sp. nov., isolated from storage liquid in the stems of Populus euphratica.</title>
        <authorList>
            <person name="Chen C."/>
        </authorList>
    </citation>
    <scope>NUCLEOTIDE SEQUENCE [LARGE SCALE GENOMIC DNA]</scope>
    <source>
        <strain evidence="6 7">MC28</strain>
    </source>
</reference>
<dbReference type="GO" id="GO:0046872">
    <property type="term" value="F:metal ion binding"/>
    <property type="evidence" value="ECO:0007669"/>
    <property type="project" value="UniProtKB-KW"/>
</dbReference>